<sequence length="122" mass="13725">MLTYGTLAQLDFQRGHCKSNIAMKCQVSSTDGLASSSMPSQSRFHSLFSHRERVYSLQSSTESIESIMIFLIKNFPREGAKILNLAPILLQIMALVSPQIPSSVQVDGLQYQQTWCRLHYGE</sequence>
<proteinExistence type="predicted"/>
<protein>
    <submittedName>
        <fullName evidence="1">Uncharacterized protein</fullName>
    </submittedName>
</protein>
<accession>A0A8J8P9T4</accession>
<name>A0A8J8P9T4_HALGN</name>
<dbReference type="EMBL" id="RRYP01000080">
    <property type="protein sequence ID" value="TNV88076.1"/>
    <property type="molecule type" value="Genomic_DNA"/>
</dbReference>
<organism evidence="1 2">
    <name type="scientific">Halteria grandinella</name>
    <dbReference type="NCBI Taxonomy" id="5974"/>
    <lineage>
        <taxon>Eukaryota</taxon>
        <taxon>Sar</taxon>
        <taxon>Alveolata</taxon>
        <taxon>Ciliophora</taxon>
        <taxon>Intramacronucleata</taxon>
        <taxon>Spirotrichea</taxon>
        <taxon>Stichotrichia</taxon>
        <taxon>Sporadotrichida</taxon>
        <taxon>Halteriidae</taxon>
        <taxon>Halteria</taxon>
    </lineage>
</organism>
<gene>
    <name evidence="1" type="ORF">FGO68_gene10836</name>
</gene>
<reference evidence="1" key="1">
    <citation type="submission" date="2019-06" db="EMBL/GenBank/DDBJ databases">
        <authorList>
            <person name="Zheng W."/>
        </authorList>
    </citation>
    <scope>NUCLEOTIDE SEQUENCE</scope>
    <source>
        <strain evidence="1">QDHG01</strain>
    </source>
</reference>
<dbReference type="Proteomes" id="UP000785679">
    <property type="component" value="Unassembled WGS sequence"/>
</dbReference>
<evidence type="ECO:0000313" key="1">
    <source>
        <dbReference type="EMBL" id="TNV88076.1"/>
    </source>
</evidence>
<comment type="caution">
    <text evidence="1">The sequence shown here is derived from an EMBL/GenBank/DDBJ whole genome shotgun (WGS) entry which is preliminary data.</text>
</comment>
<keyword evidence="2" id="KW-1185">Reference proteome</keyword>
<dbReference type="AlphaFoldDB" id="A0A8J8P9T4"/>
<evidence type="ECO:0000313" key="2">
    <source>
        <dbReference type="Proteomes" id="UP000785679"/>
    </source>
</evidence>